<dbReference type="Pfam" id="PF21805">
    <property type="entry name" value="Imm5_like"/>
    <property type="match status" value="1"/>
</dbReference>
<dbReference type="EMBL" id="MT143512">
    <property type="protein sequence ID" value="QJA97651.1"/>
    <property type="molecule type" value="Genomic_DNA"/>
</dbReference>
<dbReference type="InterPro" id="IPR048667">
    <property type="entry name" value="Imm5-like"/>
</dbReference>
<proteinExistence type="predicted"/>
<accession>A0A6M3LXJ5</accession>
<reference evidence="2" key="1">
    <citation type="submission" date="2020-03" db="EMBL/GenBank/DDBJ databases">
        <title>The deep terrestrial virosphere.</title>
        <authorList>
            <person name="Holmfeldt K."/>
            <person name="Nilsson E."/>
            <person name="Simone D."/>
            <person name="Lopez-Fernandez M."/>
            <person name="Wu X."/>
            <person name="de Brujin I."/>
            <person name="Lundin D."/>
            <person name="Andersson A."/>
            <person name="Bertilsson S."/>
            <person name="Dopson M."/>
        </authorList>
    </citation>
    <scope>NUCLEOTIDE SEQUENCE</scope>
    <source>
        <strain evidence="2">MM415B06032</strain>
    </source>
</reference>
<sequence>MKRAILNIRILRKHGACTEAVEWFETQPKKDYKSLLISCIKEDHLEWVNWMLLRLLTKENKIRYAIYAATQVLHIFEKKYPGDDRPRKAITAARNYVKNPVNKDAATAATADSAAYAAAYAYADSAAYAAADSATDVSEQKKITTKILTYGYKLLMKERKS</sequence>
<feature type="domain" description="Imm-5-like" evidence="1">
    <location>
        <begin position="55"/>
        <end position="133"/>
    </location>
</feature>
<dbReference type="AlphaFoldDB" id="A0A6M3LXJ5"/>
<organism evidence="2">
    <name type="scientific">viral metagenome</name>
    <dbReference type="NCBI Taxonomy" id="1070528"/>
    <lineage>
        <taxon>unclassified sequences</taxon>
        <taxon>metagenomes</taxon>
        <taxon>organismal metagenomes</taxon>
    </lineage>
</organism>
<evidence type="ECO:0000313" key="2">
    <source>
        <dbReference type="EMBL" id="QJA97651.1"/>
    </source>
</evidence>
<protein>
    <recommendedName>
        <fullName evidence="1">Imm-5-like domain-containing protein</fullName>
    </recommendedName>
</protein>
<gene>
    <name evidence="2" type="ORF">MM415B06032_0011</name>
</gene>
<name>A0A6M3LXJ5_9ZZZZ</name>
<evidence type="ECO:0000259" key="1">
    <source>
        <dbReference type="Pfam" id="PF21805"/>
    </source>
</evidence>